<dbReference type="RefSeq" id="XP_002128682.2">
    <property type="nucleotide sequence ID" value="XM_002128646.5"/>
</dbReference>
<reference evidence="9" key="2">
    <citation type="submission" date="2025-08" db="UniProtKB">
        <authorList>
            <consortium name="Ensembl"/>
        </authorList>
    </citation>
    <scope>IDENTIFICATION</scope>
</reference>
<evidence type="ECO:0000256" key="6">
    <source>
        <dbReference type="PROSITE-ProRule" id="PRU00209"/>
    </source>
</evidence>
<dbReference type="STRING" id="7719.ENSCINP00000032636"/>
<proteinExistence type="predicted"/>
<keyword evidence="7" id="KW-0175">Coiled coil</keyword>
<dbReference type="Proteomes" id="UP000008144">
    <property type="component" value="Unassembled WGS sequence"/>
</dbReference>
<evidence type="ECO:0000256" key="7">
    <source>
        <dbReference type="SAM" id="Coils"/>
    </source>
</evidence>
<dbReference type="InParanoid" id="A0A1W2WJE4"/>
<dbReference type="KEGG" id="cin:100185578"/>
<gene>
    <name evidence="9" type="primary">LOC100185578</name>
</gene>
<dbReference type="Ensembl" id="ENSCINT00000032707.1">
    <property type="protein sequence ID" value="ENSCINP00000032636.1"/>
    <property type="gene ID" value="ENSCING00000021899.1"/>
</dbReference>
<dbReference type="InterPro" id="IPR051270">
    <property type="entry name" value="Tyrosine-tRNA_ligase_regulator"/>
</dbReference>
<dbReference type="GeneTree" id="ENSGT00940000154950"/>
<evidence type="ECO:0000256" key="2">
    <source>
        <dbReference type="ARBA" id="ARBA00022490"/>
    </source>
</evidence>
<dbReference type="InterPro" id="IPR002547">
    <property type="entry name" value="tRNA-bd_dom"/>
</dbReference>
<dbReference type="GO" id="GO:0000049">
    <property type="term" value="F:tRNA binding"/>
    <property type="evidence" value="ECO:0007669"/>
    <property type="project" value="UniProtKB-UniRule"/>
</dbReference>
<evidence type="ECO:0000256" key="3">
    <source>
        <dbReference type="ARBA" id="ARBA00022555"/>
    </source>
</evidence>
<dbReference type="Gene3D" id="2.40.50.140">
    <property type="entry name" value="Nucleic acid-binding proteins"/>
    <property type="match status" value="1"/>
</dbReference>
<evidence type="ECO:0000256" key="5">
    <source>
        <dbReference type="ARBA" id="ARBA00022917"/>
    </source>
</evidence>
<comment type="subcellular location">
    <subcellularLocation>
        <location evidence="1">Cytoplasm</location>
    </subcellularLocation>
</comment>
<accession>A0A1W2WJE4</accession>
<keyword evidence="4 6" id="KW-0694">RNA-binding</keyword>
<evidence type="ECO:0000313" key="9">
    <source>
        <dbReference type="Ensembl" id="ENSCINP00000032636.1"/>
    </source>
</evidence>
<organism evidence="9 10">
    <name type="scientific">Ciona intestinalis</name>
    <name type="common">Transparent sea squirt</name>
    <name type="synonym">Ascidia intestinalis</name>
    <dbReference type="NCBI Taxonomy" id="7719"/>
    <lineage>
        <taxon>Eukaryota</taxon>
        <taxon>Metazoa</taxon>
        <taxon>Chordata</taxon>
        <taxon>Tunicata</taxon>
        <taxon>Ascidiacea</taxon>
        <taxon>Phlebobranchia</taxon>
        <taxon>Cionidae</taxon>
        <taxon>Ciona</taxon>
    </lineage>
</organism>
<feature type="domain" description="TRNA-binding" evidence="8">
    <location>
        <begin position="136"/>
        <end position="237"/>
    </location>
</feature>
<accession>H2XSK2</accession>
<dbReference type="Pfam" id="PF01588">
    <property type="entry name" value="tRNA_bind"/>
    <property type="match status" value="1"/>
</dbReference>
<dbReference type="OrthoDB" id="197206at2759"/>
<dbReference type="FunFam" id="2.40.50.140:FF:000047">
    <property type="entry name" value="tyrosine--tRNA ligase, cytoplasmic isoform X2"/>
    <property type="match status" value="1"/>
</dbReference>
<feature type="coiled-coil region" evidence="7">
    <location>
        <begin position="16"/>
        <end position="73"/>
    </location>
</feature>
<dbReference type="AlphaFoldDB" id="A0A1W2WJE4"/>
<keyword evidence="3 6" id="KW-0820">tRNA-binding</keyword>
<dbReference type="GO" id="GO:0005737">
    <property type="term" value="C:cytoplasm"/>
    <property type="evidence" value="ECO:0007669"/>
    <property type="project" value="UniProtKB-SubCell"/>
</dbReference>
<name>A0A1W2WJE4_CIOIN</name>
<dbReference type="SUPFAM" id="SSF50249">
    <property type="entry name" value="Nucleic acid-binding proteins"/>
    <property type="match status" value="1"/>
</dbReference>
<evidence type="ECO:0000256" key="1">
    <source>
        <dbReference type="ARBA" id="ARBA00004496"/>
    </source>
</evidence>
<reference evidence="9" key="3">
    <citation type="submission" date="2025-09" db="UniProtKB">
        <authorList>
            <consortium name="Ensembl"/>
        </authorList>
    </citation>
    <scope>IDENTIFICATION</scope>
</reference>
<dbReference type="CDD" id="cd02799">
    <property type="entry name" value="tRNA_bind_EMAP-II_like"/>
    <property type="match status" value="1"/>
</dbReference>
<dbReference type="InterPro" id="IPR012340">
    <property type="entry name" value="NA-bd_OB-fold"/>
</dbReference>
<sequence>MLMLRSIRKMSHQCSIEAFNKVINTTEEKLKILRQNIAIAKQDVTISLAKSMESRLEGENIELQKQVAGLKRKLCEAEVANGTKQISITSPVNQPQTVIEKVEKVKDVLVKNKSKEVKEKKKNNPKVKPEQNSEVTVSKLDFRVGKIVSVQHHPDADSLYLEQIDVGEDKTRTVVTGVVKHIPIHEMENRSVVVMCNLKPAKMRGILSQAMVMCANTTEKVEIIDPPKDAVPGDKVSFEGYDGEPDSMLNPKKKVFEKIQPDLNTDNNCVACYRGVPFTIKGKGVCKVKTMKNSSIK</sequence>
<dbReference type="PANTHER" id="PTHR11586">
    <property type="entry name" value="TRNA-AMINOACYLATION COFACTOR ARC1 FAMILY MEMBER"/>
    <property type="match status" value="1"/>
</dbReference>
<dbReference type="eggNOG" id="KOG2241">
    <property type="taxonomic scope" value="Eukaryota"/>
</dbReference>
<dbReference type="GeneID" id="100185578"/>
<protein>
    <submittedName>
        <fullName evidence="9">Aminoacyl tRNA synthase complex-interacting multifunctional protein 1</fullName>
    </submittedName>
</protein>
<keyword evidence="10" id="KW-1185">Reference proteome</keyword>
<evidence type="ECO:0000259" key="8">
    <source>
        <dbReference type="PROSITE" id="PS50886"/>
    </source>
</evidence>
<keyword evidence="5" id="KW-0648">Protein biosynthesis</keyword>
<dbReference type="PANTHER" id="PTHR11586:SF33">
    <property type="entry name" value="AMINOACYL TRNA SYNTHASE COMPLEX-INTERACTING MULTIFUNCTIONAL PROTEIN 1"/>
    <property type="match status" value="1"/>
</dbReference>
<reference evidence="10" key="1">
    <citation type="journal article" date="2002" name="Science">
        <title>The draft genome of Ciona intestinalis: insights into chordate and vertebrate origins.</title>
        <authorList>
            <person name="Dehal P."/>
            <person name="Satou Y."/>
            <person name="Campbell R.K."/>
            <person name="Chapman J."/>
            <person name="Degnan B."/>
            <person name="De Tomaso A."/>
            <person name="Davidson B."/>
            <person name="Di Gregorio A."/>
            <person name="Gelpke M."/>
            <person name="Goodstein D.M."/>
            <person name="Harafuji N."/>
            <person name="Hastings K.E."/>
            <person name="Ho I."/>
            <person name="Hotta K."/>
            <person name="Huang W."/>
            <person name="Kawashima T."/>
            <person name="Lemaire P."/>
            <person name="Martinez D."/>
            <person name="Meinertzhagen I.A."/>
            <person name="Necula S."/>
            <person name="Nonaka M."/>
            <person name="Putnam N."/>
            <person name="Rash S."/>
            <person name="Saiga H."/>
            <person name="Satake M."/>
            <person name="Terry A."/>
            <person name="Yamada L."/>
            <person name="Wang H.G."/>
            <person name="Awazu S."/>
            <person name="Azumi K."/>
            <person name="Boore J."/>
            <person name="Branno M."/>
            <person name="Chin-Bow S."/>
            <person name="DeSantis R."/>
            <person name="Doyle S."/>
            <person name="Francino P."/>
            <person name="Keys D.N."/>
            <person name="Haga S."/>
            <person name="Hayashi H."/>
            <person name="Hino K."/>
            <person name="Imai K.S."/>
            <person name="Inaba K."/>
            <person name="Kano S."/>
            <person name="Kobayashi K."/>
            <person name="Kobayashi M."/>
            <person name="Lee B.I."/>
            <person name="Makabe K.W."/>
            <person name="Manohar C."/>
            <person name="Matassi G."/>
            <person name="Medina M."/>
            <person name="Mochizuki Y."/>
            <person name="Mount S."/>
            <person name="Morishita T."/>
            <person name="Miura S."/>
            <person name="Nakayama A."/>
            <person name="Nishizaka S."/>
            <person name="Nomoto H."/>
            <person name="Ohta F."/>
            <person name="Oishi K."/>
            <person name="Rigoutsos I."/>
            <person name="Sano M."/>
            <person name="Sasaki A."/>
            <person name="Sasakura Y."/>
            <person name="Shoguchi E."/>
            <person name="Shin-i T."/>
            <person name="Spagnuolo A."/>
            <person name="Stainier D."/>
            <person name="Suzuki M.M."/>
            <person name="Tassy O."/>
            <person name="Takatori N."/>
            <person name="Tokuoka M."/>
            <person name="Yagi K."/>
            <person name="Yoshizaki F."/>
            <person name="Wada S."/>
            <person name="Zhang C."/>
            <person name="Hyatt P.D."/>
            <person name="Larimer F."/>
            <person name="Detter C."/>
            <person name="Doggett N."/>
            <person name="Glavina T."/>
            <person name="Hawkins T."/>
            <person name="Richardson P."/>
            <person name="Lucas S."/>
            <person name="Kohara Y."/>
            <person name="Levine M."/>
            <person name="Satoh N."/>
            <person name="Rokhsar D.S."/>
        </authorList>
    </citation>
    <scope>NUCLEOTIDE SEQUENCE [LARGE SCALE GENOMIC DNA]</scope>
</reference>
<dbReference type="FunCoup" id="A0A1W2WJE4">
    <property type="interactions" value="879"/>
</dbReference>
<evidence type="ECO:0000313" key="10">
    <source>
        <dbReference type="Proteomes" id="UP000008144"/>
    </source>
</evidence>
<dbReference type="GO" id="GO:0006412">
    <property type="term" value="P:translation"/>
    <property type="evidence" value="ECO:0007669"/>
    <property type="project" value="UniProtKB-KW"/>
</dbReference>
<dbReference type="OMA" id="QPDLCTN"/>
<dbReference type="PROSITE" id="PS50886">
    <property type="entry name" value="TRBD"/>
    <property type="match status" value="1"/>
</dbReference>
<keyword evidence="2" id="KW-0963">Cytoplasm</keyword>
<evidence type="ECO:0000256" key="4">
    <source>
        <dbReference type="ARBA" id="ARBA00022884"/>
    </source>
</evidence>